<reference evidence="2" key="1">
    <citation type="journal article" date="2020" name="Fungal Divers.">
        <title>Resolving the Mortierellaceae phylogeny through synthesis of multi-gene phylogenetics and phylogenomics.</title>
        <authorList>
            <person name="Vandepol N."/>
            <person name="Liber J."/>
            <person name="Desiro A."/>
            <person name="Na H."/>
            <person name="Kennedy M."/>
            <person name="Barry K."/>
            <person name="Grigoriev I.V."/>
            <person name="Miller A.N."/>
            <person name="O'Donnell K."/>
            <person name="Stajich J.E."/>
            <person name="Bonito G."/>
        </authorList>
    </citation>
    <scope>NUCLEOTIDE SEQUENCE</scope>
    <source>
        <strain evidence="2">NVP1</strain>
    </source>
</reference>
<feature type="compositionally biased region" description="Low complexity" evidence="1">
    <location>
        <begin position="133"/>
        <end position="143"/>
    </location>
</feature>
<feature type="compositionally biased region" description="Low complexity" evidence="1">
    <location>
        <begin position="397"/>
        <end position="407"/>
    </location>
</feature>
<comment type="caution">
    <text evidence="2">The sequence shown here is derived from an EMBL/GenBank/DDBJ whole genome shotgun (WGS) entry which is preliminary data.</text>
</comment>
<dbReference type="AlphaFoldDB" id="A0A9P5SRY7"/>
<feature type="region of interest" description="Disordered" evidence="1">
    <location>
        <begin position="130"/>
        <end position="162"/>
    </location>
</feature>
<evidence type="ECO:0000313" key="3">
    <source>
        <dbReference type="Proteomes" id="UP000696485"/>
    </source>
</evidence>
<gene>
    <name evidence="2" type="ORF">BG006_008322</name>
</gene>
<protein>
    <submittedName>
        <fullName evidence="2">Uncharacterized protein</fullName>
    </submittedName>
</protein>
<evidence type="ECO:0000313" key="2">
    <source>
        <dbReference type="EMBL" id="KAF9336521.1"/>
    </source>
</evidence>
<keyword evidence="3" id="KW-1185">Reference proteome</keyword>
<name>A0A9P5SRY7_9FUNG</name>
<dbReference type="Proteomes" id="UP000696485">
    <property type="component" value="Unassembled WGS sequence"/>
</dbReference>
<evidence type="ECO:0000256" key="1">
    <source>
        <dbReference type="SAM" id="MobiDB-lite"/>
    </source>
</evidence>
<sequence length="608" mass="67516">MAEMEDIQRTLARLQHQQHQVEQQQKLQQQKLQQTQTDQHHSHIEQDVNTLHHETDGDTTTQDADASAAASAASATQLLISQAQDILMLKQHDLDNGPVTVHALQQHSHITTLENLELIAASTTSVASVTEEGSSSLSQGSSSMALDPPPPGSDHSDHLHQRFDKNPVIIKIRPNEWEAWLEKEKIYCRWNLVRLRSRDKPTFARGPTASEWTREYQCEHAGHYRDRKNPDIEPKKKRKRGESIKCGCTASIKMKKQFQEDEVSIEYFWKHEGHTPGVLEDIKSQRLPQDLKAWIKRRIVEGYDWKAIKGMIQNGSPLLDELVPASKQNVKQLLQACYSQYANSSRLMNKNNAQSPSSQPSQTRDDEEIPLAREGSPSSQTKERHPPSEQDESTSNLADKAQTQAQTQAWQLDLTGNSAGANSLEEVLRRRIENHDGSTLAVHTLASVSAGEPSSQAHASIPISTTSNDVLLQVISDLERSTRTTSSAVQGQGQALEQMVEVTQPSEAVVKAAAGLIYSTEEVQRSISSNLSATAAALEGSPTGGAVDQRQRQARSELLATLRSIADLHKQMETSEQYISQEDTKQITDSFAVATRLLKEALERSSQG</sequence>
<accession>A0A9P5SRY7</accession>
<feature type="compositionally biased region" description="Low complexity" evidence="1">
    <location>
        <begin position="15"/>
        <end position="37"/>
    </location>
</feature>
<proteinExistence type="predicted"/>
<dbReference type="EMBL" id="JAAAUY010000056">
    <property type="protein sequence ID" value="KAF9336521.1"/>
    <property type="molecule type" value="Genomic_DNA"/>
</dbReference>
<feature type="region of interest" description="Disordered" evidence="1">
    <location>
        <begin position="348"/>
        <end position="407"/>
    </location>
</feature>
<feature type="region of interest" description="Disordered" evidence="1">
    <location>
        <begin position="15"/>
        <end position="44"/>
    </location>
</feature>
<organism evidence="2 3">
    <name type="scientific">Podila minutissima</name>
    <dbReference type="NCBI Taxonomy" id="64525"/>
    <lineage>
        <taxon>Eukaryota</taxon>
        <taxon>Fungi</taxon>
        <taxon>Fungi incertae sedis</taxon>
        <taxon>Mucoromycota</taxon>
        <taxon>Mortierellomycotina</taxon>
        <taxon>Mortierellomycetes</taxon>
        <taxon>Mortierellales</taxon>
        <taxon>Mortierellaceae</taxon>
        <taxon>Podila</taxon>
    </lineage>
</organism>